<evidence type="ECO:0000313" key="11">
    <source>
        <dbReference type="EMBL" id="TFB73108.1"/>
    </source>
</evidence>
<evidence type="ECO:0000256" key="1">
    <source>
        <dbReference type="ARBA" id="ARBA00004651"/>
    </source>
</evidence>
<dbReference type="Pfam" id="PF07690">
    <property type="entry name" value="MFS_1"/>
    <property type="match status" value="1"/>
</dbReference>
<dbReference type="CDD" id="cd17324">
    <property type="entry name" value="MFS_NepI_like"/>
    <property type="match status" value="1"/>
</dbReference>
<evidence type="ECO:0000256" key="4">
    <source>
        <dbReference type="ARBA" id="ARBA00022475"/>
    </source>
</evidence>
<dbReference type="EMBL" id="FNIB01000003">
    <property type="protein sequence ID" value="SDM98909.1"/>
    <property type="molecule type" value="Genomic_DNA"/>
</dbReference>
<feature type="transmembrane region" description="Helical" evidence="8">
    <location>
        <begin position="97"/>
        <end position="117"/>
    </location>
</feature>
<feature type="transmembrane region" description="Helical" evidence="8">
    <location>
        <begin position="321"/>
        <end position="342"/>
    </location>
</feature>
<dbReference type="InterPro" id="IPR011701">
    <property type="entry name" value="MFS"/>
</dbReference>
<feature type="transmembrane region" description="Helical" evidence="8">
    <location>
        <begin position="363"/>
        <end position="383"/>
    </location>
</feature>
<feature type="transmembrane region" description="Helical" evidence="8">
    <location>
        <begin position="153"/>
        <end position="171"/>
    </location>
</feature>
<comment type="similarity">
    <text evidence="2">Belongs to the major facilitator superfamily.</text>
</comment>
<dbReference type="Proteomes" id="UP000298252">
    <property type="component" value="Unassembled WGS sequence"/>
</dbReference>
<dbReference type="EMBL" id="SOFD01000041">
    <property type="protein sequence ID" value="TFB73108.1"/>
    <property type="molecule type" value="Genomic_DNA"/>
</dbReference>
<dbReference type="GO" id="GO:0022857">
    <property type="term" value="F:transmembrane transporter activity"/>
    <property type="evidence" value="ECO:0007669"/>
    <property type="project" value="InterPro"/>
</dbReference>
<gene>
    <name evidence="11" type="ORF">E3O21_18780</name>
    <name evidence="10" type="ORF">SAMN05216368_103144</name>
</gene>
<dbReference type="GO" id="GO:0005886">
    <property type="term" value="C:plasma membrane"/>
    <property type="evidence" value="ECO:0007669"/>
    <property type="project" value="UniProtKB-SubCell"/>
</dbReference>
<accession>A0A4R8UW99</accession>
<organism evidence="10 12">
    <name type="scientific">Cryobacterium flavum</name>
    <dbReference type="NCBI Taxonomy" id="1424659"/>
    <lineage>
        <taxon>Bacteria</taxon>
        <taxon>Bacillati</taxon>
        <taxon>Actinomycetota</taxon>
        <taxon>Actinomycetes</taxon>
        <taxon>Micrococcales</taxon>
        <taxon>Microbacteriaceae</taxon>
        <taxon>Cryobacterium</taxon>
    </lineage>
</organism>
<keyword evidence="3" id="KW-0813">Transport</keyword>
<dbReference type="RefSeq" id="WP_092339641.1">
    <property type="nucleotide sequence ID" value="NZ_FNIB01000003.1"/>
</dbReference>
<dbReference type="InterPro" id="IPR020846">
    <property type="entry name" value="MFS_dom"/>
</dbReference>
<dbReference type="AlphaFoldDB" id="A0A4R8UW99"/>
<dbReference type="STRING" id="1424659.SAMN05216368_103144"/>
<keyword evidence="13" id="KW-1185">Reference proteome</keyword>
<feature type="transmembrane region" description="Helical" evidence="8">
    <location>
        <begin position="64"/>
        <end position="85"/>
    </location>
</feature>
<evidence type="ECO:0000256" key="8">
    <source>
        <dbReference type="SAM" id="Phobius"/>
    </source>
</evidence>
<evidence type="ECO:0000256" key="5">
    <source>
        <dbReference type="ARBA" id="ARBA00022692"/>
    </source>
</evidence>
<dbReference type="Proteomes" id="UP000199639">
    <property type="component" value="Unassembled WGS sequence"/>
</dbReference>
<keyword evidence="7 8" id="KW-0472">Membrane</keyword>
<keyword evidence="5 8" id="KW-0812">Transmembrane</keyword>
<feature type="transmembrane region" description="Helical" evidence="8">
    <location>
        <begin position="296"/>
        <end position="315"/>
    </location>
</feature>
<feature type="domain" description="Major facilitator superfamily (MFS) profile" evidence="9">
    <location>
        <begin position="24"/>
        <end position="411"/>
    </location>
</feature>
<feature type="transmembrane region" description="Helical" evidence="8">
    <location>
        <begin position="28"/>
        <end position="44"/>
    </location>
</feature>
<dbReference type="PANTHER" id="PTHR43271:SF1">
    <property type="entry name" value="INNER MEMBRANE TRANSPORT PROTEIN YNFM"/>
    <property type="match status" value="1"/>
</dbReference>
<protein>
    <submittedName>
        <fullName evidence="11">MFS transporter</fullName>
    </submittedName>
    <submittedName>
        <fullName evidence="10">Predicted arabinose efflux permease, MFS family</fullName>
    </submittedName>
</protein>
<dbReference type="PROSITE" id="PS50850">
    <property type="entry name" value="MFS"/>
    <property type="match status" value="1"/>
</dbReference>
<evidence type="ECO:0000256" key="7">
    <source>
        <dbReference type="ARBA" id="ARBA00023136"/>
    </source>
</evidence>
<evidence type="ECO:0000259" key="9">
    <source>
        <dbReference type="PROSITE" id="PS50850"/>
    </source>
</evidence>
<proteinExistence type="inferred from homology"/>
<comment type="subcellular location">
    <subcellularLocation>
        <location evidence="1">Cell membrane</location>
        <topology evidence="1">Multi-pass membrane protein</topology>
    </subcellularLocation>
</comment>
<feature type="transmembrane region" description="Helical" evidence="8">
    <location>
        <begin position="235"/>
        <end position="255"/>
    </location>
</feature>
<reference evidence="11 13" key="2">
    <citation type="submission" date="2019-03" db="EMBL/GenBank/DDBJ databases">
        <title>Genomics of glacier-inhabiting Cryobacterium strains.</title>
        <authorList>
            <person name="Liu Q."/>
            <person name="Xin Y.-H."/>
        </authorList>
    </citation>
    <scope>NUCLEOTIDE SEQUENCE [LARGE SCALE GENOMIC DNA]</scope>
    <source>
        <strain evidence="11 13">Hh8</strain>
    </source>
</reference>
<dbReference type="InterPro" id="IPR036259">
    <property type="entry name" value="MFS_trans_sf"/>
</dbReference>
<name>A0A4R8UW99_9MICO</name>
<feature type="transmembrane region" description="Helical" evidence="8">
    <location>
        <begin position="389"/>
        <end position="407"/>
    </location>
</feature>
<evidence type="ECO:0000256" key="2">
    <source>
        <dbReference type="ARBA" id="ARBA00008335"/>
    </source>
</evidence>
<keyword evidence="6 8" id="KW-1133">Transmembrane helix</keyword>
<feature type="transmembrane region" description="Helical" evidence="8">
    <location>
        <begin position="267"/>
        <end position="284"/>
    </location>
</feature>
<dbReference type="Gene3D" id="1.20.1250.20">
    <property type="entry name" value="MFS general substrate transporter like domains"/>
    <property type="match status" value="1"/>
</dbReference>
<evidence type="ECO:0000313" key="12">
    <source>
        <dbReference type="Proteomes" id="UP000199639"/>
    </source>
</evidence>
<dbReference type="SUPFAM" id="SSF103473">
    <property type="entry name" value="MFS general substrate transporter"/>
    <property type="match status" value="1"/>
</dbReference>
<evidence type="ECO:0000313" key="10">
    <source>
        <dbReference type="EMBL" id="SDM98909.1"/>
    </source>
</evidence>
<dbReference type="PANTHER" id="PTHR43271">
    <property type="entry name" value="BLL2771 PROTEIN"/>
    <property type="match status" value="1"/>
</dbReference>
<sequence length="426" mass="44434">MTPAHPGRAASSASWNGHSHGSSDYRKLLAGLFFAGIATFAQLYSPQAVLAQIAGDVGVSAADAALVISASTLGLAIGVIPWSLVADRLGRVRAMSIAVIAATVFGLLVPFAPTFSLLLTGRFVEGLMLGGVPAIAIAYLSEEIEPRHAARAAGTYVAGTSIGGLLGRLVAGPVTELTNWRVGVFTVGVLCAVSAVLFISLIPAPRGFVPRRARERGTDLSLVRLLGANLKSPRLLALYAQGFLLMGGFVALYNYLGFRLAHDPFNLPQALISLVFVAYLAGTWSSAQAGILAARFGRWSILLGSLACMTVGVLLTLSSVLVVVLLGLVLATAGFFAAHAVASGWTGAEATVGRAQASSLYNLSYYAGSSLFGWLGGVFFVQWGWGGTVGMVAGLAVLAAALTVVALRPRNLRPHRTDSWLRRLPF</sequence>
<feature type="transmembrane region" description="Helical" evidence="8">
    <location>
        <begin position="183"/>
        <end position="204"/>
    </location>
</feature>
<reference evidence="10 12" key="1">
    <citation type="submission" date="2016-10" db="EMBL/GenBank/DDBJ databases">
        <authorList>
            <person name="Varghese N."/>
            <person name="Submissions S."/>
        </authorList>
    </citation>
    <scope>NUCLEOTIDE SEQUENCE [LARGE SCALE GENOMIC DNA]</scope>
    <source>
        <strain evidence="10 12">CGMCC 1.11215</strain>
    </source>
</reference>
<feature type="transmembrane region" description="Helical" evidence="8">
    <location>
        <begin position="123"/>
        <end position="141"/>
    </location>
</feature>
<keyword evidence="4" id="KW-1003">Cell membrane</keyword>
<evidence type="ECO:0000256" key="3">
    <source>
        <dbReference type="ARBA" id="ARBA00022448"/>
    </source>
</evidence>
<evidence type="ECO:0000256" key="6">
    <source>
        <dbReference type="ARBA" id="ARBA00022989"/>
    </source>
</evidence>
<evidence type="ECO:0000313" key="13">
    <source>
        <dbReference type="Proteomes" id="UP000298252"/>
    </source>
</evidence>